<feature type="region of interest" description="Disordered" evidence="1">
    <location>
        <begin position="59"/>
        <end position="135"/>
    </location>
</feature>
<feature type="compositionally biased region" description="Polar residues" evidence="1">
    <location>
        <begin position="96"/>
        <end position="106"/>
    </location>
</feature>
<accession>A0A135UKV3</accession>
<evidence type="ECO:0000313" key="2">
    <source>
        <dbReference type="EMBL" id="KXH60967.1"/>
    </source>
</evidence>
<sequence length="135" mass="15231">MEQPSRSQPFPPNPDPPVSRVTRPRRRETRTRTKMSTGNPNCDYTALGIHDAYSKTLTNNISSRQRSNPRCHSVTFRDTAVRKDDRIPSLPLWQAPKTQSSSNSPPTQDPLGPVPTLEQPPDPSNIQRDVVQDVY</sequence>
<feature type="region of interest" description="Disordered" evidence="1">
    <location>
        <begin position="1"/>
        <end position="46"/>
    </location>
</feature>
<name>A0A135UKV3_9PEZI</name>
<dbReference type="EMBL" id="JFFI01001332">
    <property type="protein sequence ID" value="KXH60967.1"/>
    <property type="molecule type" value="Genomic_DNA"/>
</dbReference>
<keyword evidence="3" id="KW-1185">Reference proteome</keyword>
<evidence type="ECO:0000256" key="1">
    <source>
        <dbReference type="SAM" id="MobiDB-lite"/>
    </source>
</evidence>
<dbReference type="AlphaFoldDB" id="A0A135UKV3"/>
<comment type="caution">
    <text evidence="2">The sequence shown here is derived from an EMBL/GenBank/DDBJ whole genome shotgun (WGS) entry which is preliminary data.</text>
</comment>
<feature type="compositionally biased region" description="Basic residues" evidence="1">
    <location>
        <begin position="22"/>
        <end position="33"/>
    </location>
</feature>
<feature type="compositionally biased region" description="Polar residues" evidence="1">
    <location>
        <begin position="59"/>
        <end position="70"/>
    </location>
</feature>
<gene>
    <name evidence="2" type="ORF">CSAL01_07552</name>
</gene>
<organism evidence="2 3">
    <name type="scientific">Colletotrichum salicis</name>
    <dbReference type="NCBI Taxonomy" id="1209931"/>
    <lineage>
        <taxon>Eukaryota</taxon>
        <taxon>Fungi</taxon>
        <taxon>Dikarya</taxon>
        <taxon>Ascomycota</taxon>
        <taxon>Pezizomycotina</taxon>
        <taxon>Sordariomycetes</taxon>
        <taxon>Hypocreomycetidae</taxon>
        <taxon>Glomerellales</taxon>
        <taxon>Glomerellaceae</taxon>
        <taxon>Colletotrichum</taxon>
        <taxon>Colletotrichum acutatum species complex</taxon>
    </lineage>
</organism>
<dbReference type="OrthoDB" id="10490071at2759"/>
<protein>
    <submittedName>
        <fullName evidence="2">Uncharacterized protein</fullName>
    </submittedName>
</protein>
<evidence type="ECO:0000313" key="3">
    <source>
        <dbReference type="Proteomes" id="UP000070121"/>
    </source>
</evidence>
<reference evidence="2 3" key="1">
    <citation type="submission" date="2014-02" db="EMBL/GenBank/DDBJ databases">
        <title>The genome sequence of Colletotrichum salicis CBS 607.94.</title>
        <authorList>
            <person name="Baroncelli R."/>
            <person name="Thon M.R."/>
        </authorList>
    </citation>
    <scope>NUCLEOTIDE SEQUENCE [LARGE SCALE GENOMIC DNA]</scope>
    <source>
        <strain evidence="2 3">CBS 607.94</strain>
    </source>
</reference>
<dbReference type="Proteomes" id="UP000070121">
    <property type="component" value="Unassembled WGS sequence"/>
</dbReference>
<proteinExistence type="predicted"/>